<keyword evidence="4" id="KW-1185">Reference proteome</keyword>
<evidence type="ECO:0000256" key="1">
    <source>
        <dbReference type="PROSITE-ProRule" id="PRU00464"/>
    </source>
</evidence>
<organism evidence="3 4">
    <name type="scientific">Sphagnum troendelagicum</name>
    <dbReference type="NCBI Taxonomy" id="128251"/>
    <lineage>
        <taxon>Eukaryota</taxon>
        <taxon>Viridiplantae</taxon>
        <taxon>Streptophyta</taxon>
        <taxon>Embryophyta</taxon>
        <taxon>Bryophyta</taxon>
        <taxon>Sphagnophytina</taxon>
        <taxon>Sphagnopsida</taxon>
        <taxon>Sphagnales</taxon>
        <taxon>Sphagnaceae</taxon>
        <taxon>Sphagnum</taxon>
    </lineage>
</organism>
<feature type="domain" description="HIT" evidence="2">
    <location>
        <begin position="76"/>
        <end position="186"/>
    </location>
</feature>
<feature type="short sequence motif" description="Histidine triad motif" evidence="1">
    <location>
        <begin position="170"/>
        <end position="174"/>
    </location>
</feature>
<dbReference type="EMBL" id="OZ019904">
    <property type="protein sequence ID" value="CAK9198551.1"/>
    <property type="molecule type" value="Genomic_DNA"/>
</dbReference>
<protein>
    <recommendedName>
        <fullName evidence="2">HIT domain-containing protein</fullName>
    </recommendedName>
</protein>
<dbReference type="InterPro" id="IPR001310">
    <property type="entry name" value="Histidine_triad_HIT"/>
</dbReference>
<accession>A0ABP0TJY7</accession>
<evidence type="ECO:0000313" key="4">
    <source>
        <dbReference type="Proteomes" id="UP001497512"/>
    </source>
</evidence>
<dbReference type="Gene3D" id="3.30.428.10">
    <property type="entry name" value="HIT-like"/>
    <property type="match status" value="1"/>
</dbReference>
<dbReference type="CDD" id="cd01276">
    <property type="entry name" value="PKCI_related"/>
    <property type="match status" value="1"/>
</dbReference>
<dbReference type="InterPro" id="IPR036265">
    <property type="entry name" value="HIT-like_sf"/>
</dbReference>
<dbReference type="Pfam" id="PF01230">
    <property type="entry name" value="HIT"/>
    <property type="match status" value="1"/>
</dbReference>
<name>A0ABP0TJY7_9BRYO</name>
<dbReference type="Proteomes" id="UP001497512">
    <property type="component" value="Chromosome 12"/>
</dbReference>
<gene>
    <name evidence="3" type="ORF">CSSPTR1EN2_LOCUS4493</name>
</gene>
<sequence length="186" mass="20392">MELLLLQAHKSMAATTSVAPSSLFRSVTIRNCSITRNQKQQQKLRPCSVARSISSHSRLQAVAKAKEAAESGAPTLFDKIVSRQIPSTVVYEDDKVLAFRDISPQAPVHIIIIPKDRDGLTQLSKAEERHTEILGHLMVTAAVVAKQEGLVDGFRVVVNDGVQGCQSVYHLHLHLLGGRQMNWPPG</sequence>
<dbReference type="InterPro" id="IPR019808">
    <property type="entry name" value="Histidine_triad_CS"/>
</dbReference>
<proteinExistence type="predicted"/>
<dbReference type="PROSITE" id="PS51084">
    <property type="entry name" value="HIT_2"/>
    <property type="match status" value="1"/>
</dbReference>
<dbReference type="PROSITE" id="PS00892">
    <property type="entry name" value="HIT_1"/>
    <property type="match status" value="1"/>
</dbReference>
<dbReference type="PANTHER" id="PTHR23089">
    <property type="entry name" value="HISTIDINE TRIAD HIT PROTEIN"/>
    <property type="match status" value="1"/>
</dbReference>
<evidence type="ECO:0000259" key="2">
    <source>
        <dbReference type="PROSITE" id="PS51084"/>
    </source>
</evidence>
<dbReference type="InterPro" id="IPR011146">
    <property type="entry name" value="HIT-like"/>
</dbReference>
<dbReference type="PRINTS" id="PR00332">
    <property type="entry name" value="HISTRIAD"/>
</dbReference>
<dbReference type="SUPFAM" id="SSF54197">
    <property type="entry name" value="HIT-like"/>
    <property type="match status" value="1"/>
</dbReference>
<evidence type="ECO:0000313" key="3">
    <source>
        <dbReference type="EMBL" id="CAK9198551.1"/>
    </source>
</evidence>
<reference evidence="3" key="1">
    <citation type="submission" date="2024-02" db="EMBL/GenBank/DDBJ databases">
        <authorList>
            <consortium name="ELIXIR-Norway"/>
            <consortium name="Elixir Norway"/>
        </authorList>
    </citation>
    <scope>NUCLEOTIDE SEQUENCE</scope>
</reference>